<keyword evidence="1" id="KW-0547">Nucleotide-binding</keyword>
<gene>
    <name evidence="7" type="ORF">DZC73_28550</name>
</gene>
<dbReference type="InterPro" id="IPR058031">
    <property type="entry name" value="AAA_lid_NorR"/>
</dbReference>
<dbReference type="InterPro" id="IPR025944">
    <property type="entry name" value="Sigma_54_int_dom_CS"/>
</dbReference>
<keyword evidence="8" id="KW-1185">Reference proteome</keyword>
<evidence type="ECO:0000256" key="5">
    <source>
        <dbReference type="ARBA" id="ARBA00023163"/>
    </source>
</evidence>
<evidence type="ECO:0000313" key="7">
    <source>
        <dbReference type="EMBL" id="RQP21428.1"/>
    </source>
</evidence>
<evidence type="ECO:0000256" key="4">
    <source>
        <dbReference type="ARBA" id="ARBA00023125"/>
    </source>
</evidence>
<dbReference type="PROSITE" id="PS00676">
    <property type="entry name" value="SIGMA54_INTERACT_2"/>
    <property type="match status" value="1"/>
</dbReference>
<evidence type="ECO:0000256" key="1">
    <source>
        <dbReference type="ARBA" id="ARBA00022741"/>
    </source>
</evidence>
<dbReference type="SUPFAM" id="SSF52540">
    <property type="entry name" value="P-loop containing nucleoside triphosphate hydrolases"/>
    <property type="match status" value="1"/>
</dbReference>
<evidence type="ECO:0000313" key="8">
    <source>
        <dbReference type="Proteomes" id="UP000267464"/>
    </source>
</evidence>
<keyword evidence="5" id="KW-0804">Transcription</keyword>
<feature type="domain" description="Sigma-54 factor interaction" evidence="6">
    <location>
        <begin position="152"/>
        <end position="381"/>
    </location>
</feature>
<proteinExistence type="predicted"/>
<dbReference type="InterPro" id="IPR025943">
    <property type="entry name" value="Sigma_54_int_dom_ATP-bd_2"/>
</dbReference>
<dbReference type="Pfam" id="PF25601">
    <property type="entry name" value="AAA_lid_14"/>
    <property type="match status" value="1"/>
</dbReference>
<dbReference type="InterPro" id="IPR003593">
    <property type="entry name" value="AAA+_ATPase"/>
</dbReference>
<dbReference type="InterPro" id="IPR027417">
    <property type="entry name" value="P-loop_NTPase"/>
</dbReference>
<name>A0A3N7HHE2_9BURK</name>
<dbReference type="SUPFAM" id="SSF46689">
    <property type="entry name" value="Homeodomain-like"/>
    <property type="match status" value="1"/>
</dbReference>
<protein>
    <submittedName>
        <fullName evidence="7">Sigma-54-dependent Fis family transcriptional regulator</fullName>
    </submittedName>
</protein>
<dbReference type="Proteomes" id="UP000267464">
    <property type="component" value="Unassembled WGS sequence"/>
</dbReference>
<dbReference type="Gene3D" id="1.10.8.60">
    <property type="match status" value="1"/>
</dbReference>
<dbReference type="CDD" id="cd00009">
    <property type="entry name" value="AAA"/>
    <property type="match status" value="1"/>
</dbReference>
<dbReference type="PANTHER" id="PTHR32071:SF117">
    <property type="entry name" value="PTS-DEPENDENT DIHYDROXYACETONE KINASE OPERON REGULATORY PROTEIN-RELATED"/>
    <property type="match status" value="1"/>
</dbReference>
<dbReference type="RefSeq" id="WP_124543803.1">
    <property type="nucleotide sequence ID" value="NZ_QUSW01000011.1"/>
</dbReference>
<dbReference type="PROSITE" id="PS00688">
    <property type="entry name" value="SIGMA54_INTERACT_3"/>
    <property type="match status" value="1"/>
</dbReference>
<evidence type="ECO:0000256" key="2">
    <source>
        <dbReference type="ARBA" id="ARBA00022840"/>
    </source>
</evidence>
<dbReference type="GO" id="GO:0003677">
    <property type="term" value="F:DNA binding"/>
    <property type="evidence" value="ECO:0007669"/>
    <property type="project" value="UniProtKB-KW"/>
</dbReference>
<keyword evidence="4" id="KW-0238">DNA-binding</keyword>
<dbReference type="GO" id="GO:0005524">
    <property type="term" value="F:ATP binding"/>
    <property type="evidence" value="ECO:0007669"/>
    <property type="project" value="UniProtKB-KW"/>
</dbReference>
<dbReference type="PANTHER" id="PTHR32071">
    <property type="entry name" value="TRANSCRIPTIONAL REGULATORY PROTEIN"/>
    <property type="match status" value="1"/>
</dbReference>
<dbReference type="GO" id="GO:0006355">
    <property type="term" value="P:regulation of DNA-templated transcription"/>
    <property type="evidence" value="ECO:0007669"/>
    <property type="project" value="InterPro"/>
</dbReference>
<dbReference type="InterPro" id="IPR011006">
    <property type="entry name" value="CheY-like_superfamily"/>
</dbReference>
<sequence>MLKTEIPHALAAPAALDVSVCASDALADLGHTLCAVLRAFEGASLSVSSGSLKMKPSACDLLIQVVSEACVPAALEQLLRQRAGQPGCAVLVVAVDLPASSLDELLAAGACDFLRAPVATGELATRVRRALGLAQERASLNPRPIHPALRDLIGDSPAFAQQVARVPVLARYDASVLILGDTGTGKEVCAQAIHYLSARAGGPWVAVNCGAIPTELVEAELFGHVKGAYTHAHSSRAGLVREAEGGTLFLDEIDSLPYGAQAKLLRFLQEKEYRPVGSNQVTHADVRVIAATNRNPAQLTARGNFRQDLLFRLNVLTLHLPLLRERQSDIPALALFFLRSAARQWQKAAPGLSPAALKKLVAYDWPGNVRELKNVMERAVLMSSSGQLSAQDIDFDGSCASIDAVPVSEESFRAAKARVVENFERSYIEHLLASNAGNVTHAARAAKKNRRAFFELMRKYKIESDAYREAV</sequence>
<comment type="caution">
    <text evidence="7">The sequence shown here is derived from an EMBL/GenBank/DDBJ whole genome shotgun (WGS) entry which is preliminary data.</text>
</comment>
<dbReference type="Pfam" id="PF00158">
    <property type="entry name" value="Sigma54_activat"/>
    <property type="match status" value="1"/>
</dbReference>
<dbReference type="Gene3D" id="3.40.50.300">
    <property type="entry name" value="P-loop containing nucleotide triphosphate hydrolases"/>
    <property type="match status" value="1"/>
</dbReference>
<organism evidence="7 8">
    <name type="scientific">Piscinibacter terrae</name>
    <dbReference type="NCBI Taxonomy" id="2496871"/>
    <lineage>
        <taxon>Bacteria</taxon>
        <taxon>Pseudomonadati</taxon>
        <taxon>Pseudomonadota</taxon>
        <taxon>Betaproteobacteria</taxon>
        <taxon>Burkholderiales</taxon>
        <taxon>Sphaerotilaceae</taxon>
        <taxon>Piscinibacter</taxon>
    </lineage>
</organism>
<dbReference type="FunFam" id="3.40.50.300:FF:000006">
    <property type="entry name" value="DNA-binding transcriptional regulator NtrC"/>
    <property type="match status" value="1"/>
</dbReference>
<evidence type="ECO:0000259" key="6">
    <source>
        <dbReference type="PROSITE" id="PS50045"/>
    </source>
</evidence>
<dbReference type="PROSITE" id="PS50045">
    <property type="entry name" value="SIGMA54_INTERACT_4"/>
    <property type="match status" value="1"/>
</dbReference>
<dbReference type="InterPro" id="IPR002078">
    <property type="entry name" value="Sigma_54_int"/>
</dbReference>
<dbReference type="SUPFAM" id="SSF52172">
    <property type="entry name" value="CheY-like"/>
    <property type="match status" value="1"/>
</dbReference>
<reference evidence="7 8" key="2">
    <citation type="submission" date="2018-12" db="EMBL/GenBank/DDBJ databases">
        <title>Rhizobacter gummiphilus sp. nov., a rubber-degrading bacterium isolated from the soil of a botanical garden in Japan.</title>
        <authorList>
            <person name="Shunsuke S.S."/>
        </authorList>
    </citation>
    <scope>NUCLEOTIDE SEQUENCE [LARGE SCALE GENOMIC DNA]</scope>
    <source>
        <strain evidence="7 8">S-16</strain>
    </source>
</reference>
<dbReference type="InterPro" id="IPR009057">
    <property type="entry name" value="Homeodomain-like_sf"/>
</dbReference>
<evidence type="ECO:0000256" key="3">
    <source>
        <dbReference type="ARBA" id="ARBA00023015"/>
    </source>
</evidence>
<dbReference type="EMBL" id="QUSW01000011">
    <property type="protein sequence ID" value="RQP21428.1"/>
    <property type="molecule type" value="Genomic_DNA"/>
</dbReference>
<accession>A0A3N7HHE2</accession>
<dbReference type="OrthoDB" id="9761705at2"/>
<reference evidence="7 8" key="1">
    <citation type="submission" date="2018-08" db="EMBL/GenBank/DDBJ databases">
        <authorList>
            <person name="Khan S.A."/>
            <person name="Jeon C.O."/>
            <person name="Chun B.H."/>
            <person name="Jeong S.E."/>
        </authorList>
    </citation>
    <scope>NUCLEOTIDE SEQUENCE [LARGE SCALE GENOMIC DNA]</scope>
    <source>
        <strain evidence="7 8">S-16</strain>
    </source>
</reference>
<dbReference type="SMART" id="SM00382">
    <property type="entry name" value="AAA"/>
    <property type="match status" value="1"/>
</dbReference>
<dbReference type="Gene3D" id="1.10.10.60">
    <property type="entry name" value="Homeodomain-like"/>
    <property type="match status" value="1"/>
</dbReference>
<keyword evidence="3" id="KW-0805">Transcription regulation</keyword>
<dbReference type="AlphaFoldDB" id="A0A3N7HHE2"/>
<keyword evidence="2" id="KW-0067">ATP-binding</keyword>